<keyword evidence="2" id="KW-0808">Transferase</keyword>
<dbReference type="InterPro" id="IPR013785">
    <property type="entry name" value="Aldolase_TIM"/>
</dbReference>
<comment type="function">
    <text evidence="2">Catalyzes the rate-limiting step of the non-oxidative phase in the pentose phosphate pathway. Catalyzes the reversible conversion of sedheptulose-7-phosphate and D-glyceraldehyde 3-phosphate into erythrose-4-phosphate and beta-D-fructose 6-phosphate.</text>
</comment>
<dbReference type="Pfam" id="PF00923">
    <property type="entry name" value="TAL_FSA"/>
    <property type="match status" value="1"/>
</dbReference>
<dbReference type="AlphaFoldDB" id="A0A0R3QL83"/>
<dbReference type="SUPFAM" id="SSF51569">
    <property type="entry name" value="Aldolase"/>
    <property type="match status" value="1"/>
</dbReference>
<evidence type="ECO:0000313" key="5">
    <source>
        <dbReference type="WBParaSite" id="BTMF_0000844101-mRNA-1"/>
    </source>
</evidence>
<gene>
    <name evidence="3" type="ORF">BTMF_LOCUS6492</name>
</gene>
<dbReference type="WBParaSite" id="BTMF_0000844101-mRNA-1">
    <property type="protein sequence ID" value="BTMF_0000844101-mRNA-1"/>
    <property type="gene ID" value="BTMF_0000844101"/>
</dbReference>
<organism evidence="5">
    <name type="scientific">Brugia timori</name>
    <dbReference type="NCBI Taxonomy" id="42155"/>
    <lineage>
        <taxon>Eukaryota</taxon>
        <taxon>Metazoa</taxon>
        <taxon>Ecdysozoa</taxon>
        <taxon>Nematoda</taxon>
        <taxon>Chromadorea</taxon>
        <taxon>Rhabditida</taxon>
        <taxon>Spirurina</taxon>
        <taxon>Spiruromorpha</taxon>
        <taxon>Filarioidea</taxon>
        <taxon>Onchocercidae</taxon>
        <taxon>Brugia</taxon>
    </lineage>
</organism>
<evidence type="ECO:0000313" key="3">
    <source>
        <dbReference type="EMBL" id="VDO21938.1"/>
    </source>
</evidence>
<name>A0A0R3QL83_9BILA</name>
<dbReference type="Proteomes" id="UP000280834">
    <property type="component" value="Unassembled WGS sequence"/>
</dbReference>
<evidence type="ECO:0000256" key="2">
    <source>
        <dbReference type="RuleBase" id="RU000501"/>
    </source>
</evidence>
<keyword evidence="4" id="KW-1185">Reference proteome</keyword>
<dbReference type="STRING" id="42155.A0A0R3QL83"/>
<dbReference type="InterPro" id="IPR018225">
    <property type="entry name" value="Transaldolase_AS"/>
</dbReference>
<dbReference type="PANTHER" id="PTHR10683:SF18">
    <property type="entry name" value="TRANSALDOLASE"/>
    <property type="match status" value="1"/>
</dbReference>
<accession>A0A0R3QL83</accession>
<dbReference type="GO" id="GO:0004801">
    <property type="term" value="F:transaldolase activity"/>
    <property type="evidence" value="ECO:0007669"/>
    <property type="project" value="UniProtKB-EC"/>
</dbReference>
<dbReference type="GO" id="GO:0009052">
    <property type="term" value="P:pentose-phosphate shunt, non-oxidative branch"/>
    <property type="evidence" value="ECO:0007669"/>
    <property type="project" value="TreeGrafter"/>
</dbReference>
<evidence type="ECO:0000313" key="4">
    <source>
        <dbReference type="Proteomes" id="UP000280834"/>
    </source>
</evidence>
<reference evidence="3 4" key="2">
    <citation type="submission" date="2018-11" db="EMBL/GenBank/DDBJ databases">
        <authorList>
            <consortium name="Pathogen Informatics"/>
        </authorList>
    </citation>
    <scope>NUCLEOTIDE SEQUENCE [LARGE SCALE GENOMIC DNA]</scope>
</reference>
<dbReference type="Gene3D" id="3.20.20.70">
    <property type="entry name" value="Aldolase class I"/>
    <property type="match status" value="1"/>
</dbReference>
<dbReference type="UniPathway" id="UPA00115">
    <property type="reaction ID" value="UER00414"/>
</dbReference>
<dbReference type="InterPro" id="IPR001585">
    <property type="entry name" value="TAL/FSA"/>
</dbReference>
<comment type="catalytic activity">
    <reaction evidence="2">
        <text>D-sedoheptulose 7-phosphate + D-glyceraldehyde 3-phosphate = D-erythrose 4-phosphate + beta-D-fructose 6-phosphate</text>
        <dbReference type="Rhea" id="RHEA:17053"/>
        <dbReference type="ChEBI" id="CHEBI:16897"/>
        <dbReference type="ChEBI" id="CHEBI:57483"/>
        <dbReference type="ChEBI" id="CHEBI:57634"/>
        <dbReference type="ChEBI" id="CHEBI:59776"/>
        <dbReference type="EC" id="2.2.1.2"/>
    </reaction>
</comment>
<dbReference type="EMBL" id="UZAG01015614">
    <property type="protein sequence ID" value="VDO21938.1"/>
    <property type="molecule type" value="Genomic_DNA"/>
</dbReference>
<keyword evidence="2" id="KW-0570">Pentose shunt</keyword>
<evidence type="ECO:0000256" key="1">
    <source>
        <dbReference type="ARBA" id="ARBA00023270"/>
    </source>
</evidence>
<dbReference type="EC" id="2.2.1.2" evidence="2"/>
<dbReference type="PANTHER" id="PTHR10683">
    <property type="entry name" value="TRANSALDOLASE"/>
    <property type="match status" value="1"/>
</dbReference>
<sequence length="127" mass="14007">MKQVGAVDATTNPSILLAASKLDDYKRFLDEGIAYAKKFGSSLNREELRALAVEKIAVLMGKEVLSVVPGRVSTEVDARLAFDKDAQIAKALTIIKLYEEEAITKERVLIKLPSTWEGIQAARFIIN</sequence>
<reference evidence="5" key="1">
    <citation type="submission" date="2017-02" db="UniProtKB">
        <authorList>
            <consortium name="WormBaseParasite"/>
        </authorList>
    </citation>
    <scope>IDENTIFICATION</scope>
</reference>
<comment type="pathway">
    <text evidence="2">Carbohydrate degradation; pentose phosphate pathway; D-glyceraldehyde 3-phosphate and beta-D-fructose 6-phosphate from D-ribose 5-phosphate and D-xylulose 5-phosphate (non-oxidative stage): step 2/3.</text>
</comment>
<protein>
    <recommendedName>
        <fullName evidence="2">Transaldolase</fullName>
        <ecNumber evidence="2">2.2.1.2</ecNumber>
    </recommendedName>
</protein>
<keyword evidence="1" id="KW-0704">Schiff base</keyword>
<dbReference type="PROSITE" id="PS01054">
    <property type="entry name" value="TRANSALDOLASE_1"/>
    <property type="match status" value="1"/>
</dbReference>
<dbReference type="GO" id="GO:0005975">
    <property type="term" value="P:carbohydrate metabolic process"/>
    <property type="evidence" value="ECO:0007669"/>
    <property type="project" value="InterPro"/>
</dbReference>
<proteinExistence type="predicted"/>
<dbReference type="PROSITE" id="PS00958">
    <property type="entry name" value="TRANSALDOLASE_2"/>
    <property type="match status" value="1"/>
</dbReference>